<dbReference type="PANTHER" id="PTHR42921">
    <property type="entry name" value="ACETOACETYL-COA SYNTHETASE"/>
    <property type="match status" value="1"/>
</dbReference>
<dbReference type="Gene3D" id="3.30.300.30">
    <property type="match status" value="1"/>
</dbReference>
<name>A0A1C1CBC6_9EURO</name>
<dbReference type="InterPro" id="IPR045851">
    <property type="entry name" value="AMP-bd_C_sf"/>
</dbReference>
<organism evidence="3 4">
    <name type="scientific">Cladophialophora carrionii</name>
    <dbReference type="NCBI Taxonomy" id="86049"/>
    <lineage>
        <taxon>Eukaryota</taxon>
        <taxon>Fungi</taxon>
        <taxon>Dikarya</taxon>
        <taxon>Ascomycota</taxon>
        <taxon>Pezizomycotina</taxon>
        <taxon>Eurotiomycetes</taxon>
        <taxon>Chaetothyriomycetidae</taxon>
        <taxon>Chaetothyriales</taxon>
        <taxon>Herpotrichiellaceae</taxon>
        <taxon>Cladophialophora</taxon>
    </lineage>
</organism>
<protein>
    <submittedName>
        <fullName evidence="3">Acetoacetyl-CoA synthetase</fullName>
    </submittedName>
</protein>
<dbReference type="InterPro" id="IPR020845">
    <property type="entry name" value="AMP-binding_CS"/>
</dbReference>
<dbReference type="InterPro" id="IPR005914">
    <property type="entry name" value="Acac_CoA_synth"/>
</dbReference>
<evidence type="ECO:0000256" key="1">
    <source>
        <dbReference type="SAM" id="Phobius"/>
    </source>
</evidence>
<keyword evidence="1" id="KW-0472">Membrane</keyword>
<dbReference type="eggNOG" id="KOG1175">
    <property type="taxonomic scope" value="Eukaryota"/>
</dbReference>
<keyword evidence="1" id="KW-0812">Transmembrane</keyword>
<evidence type="ECO:0000259" key="2">
    <source>
        <dbReference type="Pfam" id="PF00501"/>
    </source>
</evidence>
<dbReference type="InterPro" id="IPR000873">
    <property type="entry name" value="AMP-dep_synth/lig_dom"/>
</dbReference>
<gene>
    <name evidence="3" type="primary">AACS</name>
    <name evidence="3" type="ORF">CLCR_01453</name>
</gene>
<evidence type="ECO:0000313" key="3">
    <source>
        <dbReference type="EMBL" id="OCT45824.1"/>
    </source>
</evidence>
<dbReference type="InterPro" id="IPR042099">
    <property type="entry name" value="ANL_N_sf"/>
</dbReference>
<evidence type="ECO:0000313" key="4">
    <source>
        <dbReference type="Proteomes" id="UP000094526"/>
    </source>
</evidence>
<feature type="domain" description="AMP-dependent synthetase/ligase" evidence="2">
    <location>
        <begin position="119"/>
        <end position="508"/>
    </location>
</feature>
<dbReference type="NCBIfam" id="TIGR01217">
    <property type="entry name" value="ac_ac_CoA_syn"/>
    <property type="match status" value="1"/>
</dbReference>
<dbReference type="GO" id="GO:0030729">
    <property type="term" value="F:acetoacetate-CoA ligase activity"/>
    <property type="evidence" value="ECO:0007669"/>
    <property type="project" value="InterPro"/>
</dbReference>
<dbReference type="VEuPathDB" id="FungiDB:CLCR_01453"/>
<accession>A0A1C1CBC6</accession>
<feature type="transmembrane region" description="Helical" evidence="1">
    <location>
        <begin position="170"/>
        <end position="194"/>
    </location>
</feature>
<dbReference type="Gene3D" id="3.40.50.12780">
    <property type="entry name" value="N-terminal domain of ligase-like"/>
    <property type="match status" value="1"/>
</dbReference>
<dbReference type="PROSITE" id="PS00455">
    <property type="entry name" value="AMP_BINDING"/>
    <property type="match status" value="1"/>
</dbReference>
<keyword evidence="1" id="KW-1133">Transmembrane helix</keyword>
<comment type="caution">
    <text evidence="3">The sequence shown here is derived from an EMBL/GenBank/DDBJ whole genome shotgun (WGS) entry which is preliminary data.</text>
</comment>
<reference evidence="4" key="1">
    <citation type="submission" date="2015-07" db="EMBL/GenBank/DDBJ databases">
        <authorList>
            <person name="Teixeira M.M."/>
            <person name="Souza R.C."/>
            <person name="Almeida L.G."/>
            <person name="Vicente V.A."/>
            <person name="de Hoog S."/>
            <person name="Bocca A.L."/>
            <person name="de Almeida S.R."/>
            <person name="Vasconcelos A.T."/>
            <person name="Felipe M.S."/>
        </authorList>
    </citation>
    <scope>NUCLEOTIDE SEQUENCE [LARGE SCALE GENOMIC DNA]</scope>
    <source>
        <strain evidence="4">KSF</strain>
    </source>
</reference>
<dbReference type="STRING" id="86049.A0A1C1CBC6"/>
<dbReference type="PANTHER" id="PTHR42921:SF4">
    <property type="entry name" value="ACETOACETYL-COA SYNTHASE (AFU_ORTHOLOGUE AFUA_8G04770)"/>
    <property type="match status" value="1"/>
</dbReference>
<proteinExistence type="predicted"/>
<keyword evidence="4" id="KW-1185">Reference proteome</keyword>
<sequence>MAQQQHQHQHPIPRKLWEHPRKETTDMWKFKVSLEKATGRTFANYDALYKFSVTQRSTFWRFVFDYFPIVYRGNVPDVVVDESARMDSIPRWFTGVRMNFAENILFSGDLATGKPIVDAAKADDKIAVTEVREGAFLEPIRHVTWRELRQRVGRLSNAMRAWGVKKGDRVALVASTCLDTLVVFLATTTLGALFSSSSTDMGVKGILDRLTQIKPRWLFMDDWAVYNGKKIDLRGKMKDIMAGMGGVEEFQGIVSQVRFKGQPADISAVPRARTWEEFISKAETDELVFEDTDFSDPFLVVYSSGTTGQPKCIVHAIGGVIVSGHKEYRLHRCINAESRQLQYTTTGWIMYLASAQALITGCRMVIYDGSPFVPNLTNLIKLVGQEKVTHLGISPRYLQTLQTGGVVPKKVADLSALKVITSTGMVLSDQLFEWVYDEGFPPSVQLDNISGGTDLAACFGTGNPILPLYVGGCQCLSLGVPVKVYDQTVEDRYKAVEVEDGVPGELVAYQAFPTMPLTFLGTNGPQRYFDSYFARFDNVWTHGDFIMIHPVTKQVFFLGRADGVLNPSGVRFGSAEIYSIIEAKFPDRISDSICVGQRRPQDQDERVILFLLMKPGHQFAPQLVREVKDAIRKATSPRHVPKFVFETKEIPTTVNLKKVELPVKQIVSGKVIKPSGTLLNPESLNYYYQFAKDENLVDLAEQKAKL</sequence>
<dbReference type="Proteomes" id="UP000094526">
    <property type="component" value="Unassembled WGS sequence"/>
</dbReference>
<dbReference type="EMBL" id="LGRB01000019">
    <property type="protein sequence ID" value="OCT45824.1"/>
    <property type="molecule type" value="Genomic_DNA"/>
</dbReference>
<dbReference type="Pfam" id="PF00501">
    <property type="entry name" value="AMP-binding"/>
    <property type="match status" value="1"/>
</dbReference>
<dbReference type="VEuPathDB" id="FungiDB:G647_03716"/>
<dbReference type="AlphaFoldDB" id="A0A1C1CBC6"/>
<dbReference type="OrthoDB" id="10253869at2759"/>
<dbReference type="SUPFAM" id="SSF56801">
    <property type="entry name" value="Acetyl-CoA synthetase-like"/>
    <property type="match status" value="1"/>
</dbReference>
<dbReference type="GO" id="GO:0006629">
    <property type="term" value="P:lipid metabolic process"/>
    <property type="evidence" value="ECO:0007669"/>
    <property type="project" value="InterPro"/>
</dbReference>